<reference evidence="4" key="1">
    <citation type="journal article" date="2022" name="Int. J. Syst. Evol. Microbiol.">
        <title>Pseudomonas aegrilactucae sp. nov. and Pseudomonas morbosilactucae sp. nov., pathogens causing bacterial rot of lettuce in Japan.</title>
        <authorList>
            <person name="Sawada H."/>
            <person name="Fujikawa T."/>
            <person name="Satou M."/>
        </authorList>
    </citation>
    <scope>NUCLEOTIDE SEQUENCE</scope>
    <source>
        <strain evidence="4">0166_1</strain>
    </source>
</reference>
<dbReference type="PROSITE" id="PS51257">
    <property type="entry name" value="PROKAR_LIPOPROTEIN"/>
    <property type="match status" value="1"/>
</dbReference>
<dbReference type="GO" id="GO:0016151">
    <property type="term" value="F:nickel cation binding"/>
    <property type="evidence" value="ECO:0007669"/>
    <property type="project" value="InterPro"/>
</dbReference>
<proteinExistence type="predicted"/>
<keyword evidence="2" id="KW-0143">Chaperone</keyword>
<dbReference type="PANTHER" id="PTHR33620">
    <property type="entry name" value="UREASE ACCESSORY PROTEIN F"/>
    <property type="match status" value="1"/>
</dbReference>
<dbReference type="EMBL" id="CP087164">
    <property type="protein sequence ID" value="UGS37056.1"/>
    <property type="molecule type" value="Genomic_DNA"/>
</dbReference>
<evidence type="ECO:0000256" key="1">
    <source>
        <dbReference type="ARBA" id="ARBA00022988"/>
    </source>
</evidence>
<evidence type="ECO:0000256" key="3">
    <source>
        <dbReference type="SAM" id="MobiDB-lite"/>
    </source>
</evidence>
<dbReference type="PANTHER" id="PTHR33620:SF1">
    <property type="entry name" value="UREASE ACCESSORY PROTEIN F"/>
    <property type="match status" value="1"/>
</dbReference>
<dbReference type="InterPro" id="IPR038277">
    <property type="entry name" value="UreF_sf"/>
</dbReference>
<evidence type="ECO:0000313" key="5">
    <source>
        <dbReference type="Proteomes" id="UP001162834"/>
    </source>
</evidence>
<sequence length="237" mass="24501">MPRNSLHCTSTLPSPTTLSCDCSGSISDLMPPPKNVSRQGPAAPYTSQYRAMKFISSLVTISLTPRQARANAGPSIQTAPPDGGGDALDESLTTRKLAPASRTASHACGRQLAALTPKLAVDDPLVEQFARHVRMRETDGNLAIVSGTLARALGISEPDAVLLEVRGAAVALLSAAVRLGVLAPTAAQVALAWLAPALATAAGAAGELPLEETHSTAPELELYALAHARADARLFVT</sequence>
<organism evidence="4 5">
    <name type="scientific">Capillimicrobium parvum</name>
    <dbReference type="NCBI Taxonomy" id="2884022"/>
    <lineage>
        <taxon>Bacteria</taxon>
        <taxon>Bacillati</taxon>
        <taxon>Actinomycetota</taxon>
        <taxon>Thermoleophilia</taxon>
        <taxon>Solirubrobacterales</taxon>
        <taxon>Capillimicrobiaceae</taxon>
        <taxon>Capillimicrobium</taxon>
    </lineage>
</organism>
<gene>
    <name evidence="4" type="primary">ureF</name>
    <name evidence="4" type="ORF">DSM104329_03468</name>
</gene>
<dbReference type="Proteomes" id="UP001162834">
    <property type="component" value="Chromosome"/>
</dbReference>
<dbReference type="InterPro" id="IPR002639">
    <property type="entry name" value="UreF"/>
</dbReference>
<evidence type="ECO:0000313" key="4">
    <source>
        <dbReference type="EMBL" id="UGS37056.1"/>
    </source>
</evidence>
<dbReference type="Pfam" id="PF01730">
    <property type="entry name" value="UreF"/>
    <property type="match status" value="1"/>
</dbReference>
<keyword evidence="1" id="KW-0996">Nickel insertion</keyword>
<feature type="region of interest" description="Disordered" evidence="3">
    <location>
        <begin position="71"/>
        <end position="90"/>
    </location>
</feature>
<accession>A0A9E6Y096</accession>
<keyword evidence="5" id="KW-1185">Reference proteome</keyword>
<dbReference type="AlphaFoldDB" id="A0A9E6Y096"/>
<name>A0A9E6Y096_9ACTN</name>
<protein>
    <submittedName>
        <fullName evidence="4">Urease accessory protein UreF</fullName>
    </submittedName>
</protein>
<dbReference type="Gene3D" id="1.10.4190.10">
    <property type="entry name" value="Urease accessory protein UreF"/>
    <property type="match status" value="1"/>
</dbReference>
<evidence type="ECO:0000256" key="2">
    <source>
        <dbReference type="ARBA" id="ARBA00023186"/>
    </source>
</evidence>
<dbReference type="KEGG" id="sbae:DSM104329_03468"/>